<dbReference type="NCBIfam" id="TIGR01547">
    <property type="entry name" value="phage_term_2"/>
    <property type="match status" value="1"/>
</dbReference>
<dbReference type="InterPro" id="IPR006437">
    <property type="entry name" value="Phage_terminase_lsu"/>
</dbReference>
<accession>A0AA97DB74</accession>
<name>A0AA97DB74_9FIRM</name>
<evidence type="ECO:0000313" key="2">
    <source>
        <dbReference type="Proteomes" id="UP001300604"/>
    </source>
</evidence>
<proteinExistence type="predicted"/>
<dbReference type="Pfam" id="PF03237">
    <property type="entry name" value="Terminase_6N"/>
    <property type="match status" value="1"/>
</dbReference>
<dbReference type="AlphaFoldDB" id="A0AA97DB74"/>
<dbReference type="Proteomes" id="UP001300604">
    <property type="component" value="Chromosome"/>
</dbReference>
<dbReference type="Gene3D" id="3.40.50.300">
    <property type="entry name" value="P-loop containing nucleotide triphosphate hydrolases"/>
    <property type="match status" value="1"/>
</dbReference>
<keyword evidence="2" id="KW-1185">Reference proteome</keyword>
<gene>
    <name evidence="1" type="ORF">PXC00_03960</name>
</gene>
<reference evidence="2" key="2">
    <citation type="submission" date="2024-06" db="EMBL/GenBank/DDBJ databases">
        <title>Caproicibacterium argilliputei sp. nov, a novel caproic acid producing anaerobic bacterium isolated from pit mud.</title>
        <authorList>
            <person name="Zeng C."/>
        </authorList>
    </citation>
    <scope>NUCLEOTIDE SEQUENCE [LARGE SCALE GENOMIC DNA]</scope>
    <source>
        <strain evidence="2">ZCY20-5</strain>
    </source>
</reference>
<reference evidence="2" key="3">
    <citation type="submission" date="2024-06" db="EMBL/GenBank/DDBJ databases">
        <authorList>
            <person name="Zeng C."/>
        </authorList>
    </citation>
    <scope>NUCLEOTIDE SEQUENCE [LARGE SCALE GENOMIC DNA]</scope>
    <source>
        <strain evidence="2">ZCY20-5</strain>
    </source>
</reference>
<organism evidence="1 2">
    <name type="scientific">Caproicibacterium argilliputei</name>
    <dbReference type="NCBI Taxonomy" id="3030016"/>
    <lineage>
        <taxon>Bacteria</taxon>
        <taxon>Bacillati</taxon>
        <taxon>Bacillota</taxon>
        <taxon>Clostridia</taxon>
        <taxon>Eubacteriales</taxon>
        <taxon>Oscillospiraceae</taxon>
        <taxon>Caproicibacterium</taxon>
    </lineage>
</organism>
<evidence type="ECO:0000313" key="1">
    <source>
        <dbReference type="EMBL" id="WOC33042.1"/>
    </source>
</evidence>
<dbReference type="Gene3D" id="3.30.420.280">
    <property type="match status" value="1"/>
</dbReference>
<dbReference type="RefSeq" id="WP_316935093.1">
    <property type="nucleotide sequence ID" value="NZ_CP135996.1"/>
</dbReference>
<dbReference type="EMBL" id="CP135996">
    <property type="protein sequence ID" value="WOC33042.1"/>
    <property type="molecule type" value="Genomic_DNA"/>
</dbReference>
<dbReference type="KEGG" id="carl:PXC00_03960"/>
<protein>
    <submittedName>
        <fullName evidence="1">PBSX family phage terminase large subunit</fullName>
    </submittedName>
</protein>
<dbReference type="InterPro" id="IPR027417">
    <property type="entry name" value="P-loop_NTPase"/>
</dbReference>
<sequence>MSLNNLYHPKQVEVLRRAMTQDYFMLINHGAKRSGKTVLDNDLFLYELQRVRANATAAGVSNPQYVLAAADIGSIHRNILNELTGKYGIEFHFDKYNRFTLFGVQVCCFGHSKINDMGRIRGMTAWGAYINEACVANEEVFDEIKSRCSGEGARILMDTNPAAPSHWLKTDYIDQADGKTIVEYPWRLDDNTFLSERYRQSIKTSTPSGMFYDRDINGAWVSADGMVYADFDARVHYIMAEQVPESRIQKWAVGVDFGWEHYGSMVLLGMDDTGCCYLVKDKAAQHRHIAQWIEIGRRIQERLGKITFYCDSARPDLIEQMWDAGLFAVKARKSVISGIADVASLFKQHRLLVVKDAAERFDKEIYGYVWKKNADEPVKVNDDVMDALRYAVEGILDDSGVSTGRRL</sequence>
<reference evidence="1 2" key="1">
    <citation type="submission" date="2024-06" db="EMBL/GenBank/DDBJ databases">
        <title>Caproicibacterium argilliputei sp. nov, a novel caproic acid producing anaerobic bacterium isolated from pit mud.</title>
        <authorList>
            <person name="Xia S."/>
        </authorList>
    </citation>
    <scope>NUCLEOTIDE SEQUENCE [LARGE SCALE GENOMIC DNA]</scope>
    <source>
        <strain evidence="1 2">ZCY20-5</strain>
    </source>
</reference>